<evidence type="ECO:0000313" key="1">
    <source>
        <dbReference type="EMBL" id="VEL32562.1"/>
    </source>
</evidence>
<protein>
    <submittedName>
        <fullName evidence="1">Uncharacterized protein</fullName>
    </submittedName>
</protein>
<comment type="caution">
    <text evidence="1">The sequence shown here is derived from an EMBL/GenBank/DDBJ whole genome shotgun (WGS) entry which is preliminary data.</text>
</comment>
<gene>
    <name evidence="1" type="ORF">PXEA_LOCUS26002</name>
</gene>
<dbReference type="Proteomes" id="UP000784294">
    <property type="component" value="Unassembled WGS sequence"/>
</dbReference>
<organism evidence="1 2">
    <name type="scientific">Protopolystoma xenopodis</name>
    <dbReference type="NCBI Taxonomy" id="117903"/>
    <lineage>
        <taxon>Eukaryota</taxon>
        <taxon>Metazoa</taxon>
        <taxon>Spiralia</taxon>
        <taxon>Lophotrochozoa</taxon>
        <taxon>Platyhelminthes</taxon>
        <taxon>Monogenea</taxon>
        <taxon>Polyopisthocotylea</taxon>
        <taxon>Polystomatidea</taxon>
        <taxon>Polystomatidae</taxon>
        <taxon>Protopolystoma</taxon>
    </lineage>
</organism>
<reference evidence="1" key="1">
    <citation type="submission" date="2018-11" db="EMBL/GenBank/DDBJ databases">
        <authorList>
            <consortium name="Pathogen Informatics"/>
        </authorList>
    </citation>
    <scope>NUCLEOTIDE SEQUENCE</scope>
</reference>
<accession>A0A448XB59</accession>
<sequence length="160" mass="17365">MQGSGIAIVVFVVPKKKTTSNCGTIQPEKVPSLFAPFARAAAPDTGLVVVKLARKKAETTSLIQKKREIFLLQIERANSSKKVVIPSKNEENSGLTSSRLLPTEGGLKLTSQATWNNLKLGFHSLGNLLNILSQVSPEGIEDKQGRFLKQSLLVRIQISS</sequence>
<name>A0A448XB59_9PLAT</name>
<evidence type="ECO:0000313" key="2">
    <source>
        <dbReference type="Proteomes" id="UP000784294"/>
    </source>
</evidence>
<proteinExistence type="predicted"/>
<dbReference type="EMBL" id="CAAALY010244346">
    <property type="protein sequence ID" value="VEL32562.1"/>
    <property type="molecule type" value="Genomic_DNA"/>
</dbReference>
<keyword evidence="2" id="KW-1185">Reference proteome</keyword>
<dbReference type="AlphaFoldDB" id="A0A448XB59"/>